<evidence type="ECO:0000256" key="3">
    <source>
        <dbReference type="ARBA" id="ARBA00022801"/>
    </source>
</evidence>
<dbReference type="SUPFAM" id="SSF52738">
    <property type="entry name" value="Methylesterase CheB, C-terminal domain"/>
    <property type="match status" value="1"/>
</dbReference>
<dbReference type="InterPro" id="IPR035909">
    <property type="entry name" value="CheB_C"/>
</dbReference>
<dbReference type="PANTHER" id="PTHR42872">
    <property type="entry name" value="PROTEIN-GLUTAMATE METHYLESTERASE/PROTEIN-GLUTAMINE GLUTAMINASE"/>
    <property type="match status" value="1"/>
</dbReference>
<dbReference type="PROSITE" id="PS50122">
    <property type="entry name" value="CHEB"/>
    <property type="match status" value="1"/>
</dbReference>
<dbReference type="InterPro" id="IPR008248">
    <property type="entry name" value="CheB-like"/>
</dbReference>
<reference evidence="11 12" key="1">
    <citation type="submission" date="2019-10" db="EMBL/GenBank/DDBJ databases">
        <title>Alkalibaculum tamaniensis sp.nov., a new alkaliphilic acetogen, isolated on methoxylated aromatics from a mud volcano.</title>
        <authorList>
            <person name="Khomyakova M.A."/>
            <person name="Merkel A.Y."/>
            <person name="Bonch-Osmolovskaya E.A."/>
            <person name="Slobodkin A.I."/>
        </authorList>
    </citation>
    <scope>NUCLEOTIDE SEQUENCE [LARGE SCALE GENOMIC DNA]</scope>
    <source>
        <strain evidence="11 12">M08DMB</strain>
    </source>
</reference>
<comment type="catalytic activity">
    <reaction evidence="6">
        <text>L-glutaminyl-[protein] + H2O = L-glutamyl-[protein] + NH4(+)</text>
        <dbReference type="Rhea" id="RHEA:16441"/>
        <dbReference type="Rhea" id="RHEA-COMP:10207"/>
        <dbReference type="Rhea" id="RHEA-COMP:10208"/>
        <dbReference type="ChEBI" id="CHEBI:15377"/>
        <dbReference type="ChEBI" id="CHEBI:28938"/>
        <dbReference type="ChEBI" id="CHEBI:29973"/>
        <dbReference type="ChEBI" id="CHEBI:30011"/>
        <dbReference type="EC" id="3.5.1.44"/>
    </reaction>
</comment>
<dbReference type="HAMAP" id="MF_00099">
    <property type="entry name" value="CheB_chemtxs"/>
    <property type="match status" value="1"/>
</dbReference>
<evidence type="ECO:0000313" key="12">
    <source>
        <dbReference type="Proteomes" id="UP000440004"/>
    </source>
</evidence>
<feature type="domain" description="Response regulatory" evidence="9">
    <location>
        <begin position="4"/>
        <end position="119"/>
    </location>
</feature>
<feature type="active site" evidence="6 7">
    <location>
        <position position="278"/>
    </location>
</feature>
<keyword evidence="12" id="KW-1185">Reference proteome</keyword>
<dbReference type="GO" id="GO:0005737">
    <property type="term" value="C:cytoplasm"/>
    <property type="evidence" value="ECO:0007669"/>
    <property type="project" value="UniProtKB-SubCell"/>
</dbReference>
<keyword evidence="6 8" id="KW-0597">Phosphoprotein</keyword>
<dbReference type="Pfam" id="PF01339">
    <property type="entry name" value="CheB_methylest"/>
    <property type="match status" value="1"/>
</dbReference>
<comment type="catalytic activity">
    <reaction evidence="5 6">
        <text>[protein]-L-glutamate 5-O-methyl ester + H2O = L-glutamyl-[protein] + methanol + H(+)</text>
        <dbReference type="Rhea" id="RHEA:23236"/>
        <dbReference type="Rhea" id="RHEA-COMP:10208"/>
        <dbReference type="Rhea" id="RHEA-COMP:10311"/>
        <dbReference type="ChEBI" id="CHEBI:15377"/>
        <dbReference type="ChEBI" id="CHEBI:15378"/>
        <dbReference type="ChEBI" id="CHEBI:17790"/>
        <dbReference type="ChEBI" id="CHEBI:29973"/>
        <dbReference type="ChEBI" id="CHEBI:82795"/>
        <dbReference type="EC" id="3.1.1.61"/>
    </reaction>
</comment>
<evidence type="ECO:0000256" key="6">
    <source>
        <dbReference type="HAMAP-Rule" id="MF_00099"/>
    </source>
</evidence>
<sequence>MPIRLLIVDDSAFMRKIITDIVAEFDGVEVIGIARNGLDALDIIPTVMPDIITLDVEMPRLNGIETLKRIKAKYDIPVIMLSSHTGTDITIEALQVGAVDFIEKPTDLRANLSELKTELEMKIKSVLKKKKTDSLPVQRFNIPDVKITKEIKAVVIGASTGGPKALVHLISKLPRKMNIPIFIVQHMPKGFTTSFANRLDSESNAKVVEAKDGMIIQNGTVYLAPGDFHMIIDRNTIRLSTNEKIHGVRPAVDHLFKTASEVYKSKLLAIIMTGMGKDGSEGMKVIKNNGGYNLAQNEASCVVYGMPGSAVAKGVVDEILSLEGLSTNLNRVIGDSAQ</sequence>
<dbReference type="SUPFAM" id="SSF52172">
    <property type="entry name" value="CheY-like"/>
    <property type="match status" value="1"/>
</dbReference>
<keyword evidence="2 6" id="KW-0145">Chemotaxis</keyword>
<dbReference type="GO" id="GO:0032259">
    <property type="term" value="P:methylation"/>
    <property type="evidence" value="ECO:0007669"/>
    <property type="project" value="UniProtKB-KW"/>
</dbReference>
<dbReference type="EC" id="3.5.1.44" evidence="6"/>
<accession>A0A6A7K6B4</accession>
<dbReference type="CDD" id="cd16432">
    <property type="entry name" value="CheB_Rec"/>
    <property type="match status" value="1"/>
</dbReference>
<feature type="modified residue" description="4-aspartylphosphate" evidence="6 8">
    <location>
        <position position="55"/>
    </location>
</feature>
<comment type="domain">
    <text evidence="6">Contains a C-terminal catalytic domain, and an N-terminal region which modulates catalytic activity.</text>
</comment>
<keyword evidence="11" id="KW-0808">Transferase</keyword>
<dbReference type="EMBL" id="WHNX01000004">
    <property type="protein sequence ID" value="MPW24757.1"/>
    <property type="molecule type" value="Genomic_DNA"/>
</dbReference>
<dbReference type="EC" id="3.1.1.61" evidence="6"/>
<dbReference type="Proteomes" id="UP000440004">
    <property type="component" value="Unassembled WGS sequence"/>
</dbReference>
<dbReference type="GO" id="GO:0006935">
    <property type="term" value="P:chemotaxis"/>
    <property type="evidence" value="ECO:0007669"/>
    <property type="project" value="UniProtKB-UniRule"/>
</dbReference>
<comment type="PTM">
    <text evidence="6">Phosphorylated by CheA. Phosphorylation of the N-terminal regulatory domain activates the methylesterase activity.</text>
</comment>
<dbReference type="GO" id="GO:0008168">
    <property type="term" value="F:methyltransferase activity"/>
    <property type="evidence" value="ECO:0007669"/>
    <property type="project" value="UniProtKB-KW"/>
</dbReference>
<dbReference type="SMART" id="SM00448">
    <property type="entry name" value="REC"/>
    <property type="match status" value="1"/>
</dbReference>
<dbReference type="Gene3D" id="3.40.50.2300">
    <property type="match status" value="1"/>
</dbReference>
<dbReference type="PIRSF" id="PIRSF000876">
    <property type="entry name" value="RR_chemtxs_CheB"/>
    <property type="match status" value="1"/>
</dbReference>
<feature type="active site" evidence="6 7">
    <location>
        <position position="186"/>
    </location>
</feature>
<feature type="active site" evidence="6 7">
    <location>
        <position position="159"/>
    </location>
</feature>
<dbReference type="PROSITE" id="PS50110">
    <property type="entry name" value="RESPONSE_REGULATORY"/>
    <property type="match status" value="1"/>
</dbReference>
<name>A0A6A7K6B4_9FIRM</name>
<dbReference type="Pfam" id="PF00072">
    <property type="entry name" value="Response_reg"/>
    <property type="match status" value="1"/>
</dbReference>
<evidence type="ECO:0000256" key="7">
    <source>
        <dbReference type="PROSITE-ProRule" id="PRU00050"/>
    </source>
</evidence>
<evidence type="ECO:0000256" key="1">
    <source>
        <dbReference type="ARBA" id="ARBA00022490"/>
    </source>
</evidence>
<comment type="subcellular location">
    <subcellularLocation>
        <location evidence="6">Cytoplasm</location>
    </subcellularLocation>
</comment>
<evidence type="ECO:0000256" key="5">
    <source>
        <dbReference type="ARBA" id="ARBA00048267"/>
    </source>
</evidence>
<keyword evidence="1 6" id="KW-0963">Cytoplasm</keyword>
<evidence type="ECO:0000256" key="4">
    <source>
        <dbReference type="ARBA" id="ARBA00024867"/>
    </source>
</evidence>
<protein>
    <recommendedName>
        <fullName evidence="6">Protein-glutamate methylesterase/protein-glutamine glutaminase</fullName>
        <ecNumber evidence="6">3.1.1.61</ecNumber>
        <ecNumber evidence="6">3.5.1.44</ecNumber>
    </recommendedName>
</protein>
<evidence type="ECO:0000313" key="11">
    <source>
        <dbReference type="EMBL" id="MPW24757.1"/>
    </source>
</evidence>
<comment type="similarity">
    <text evidence="6">Belongs to the CheB family.</text>
</comment>
<dbReference type="InterPro" id="IPR001789">
    <property type="entry name" value="Sig_transdc_resp-reg_receiver"/>
</dbReference>
<proteinExistence type="inferred from homology"/>
<dbReference type="PANTHER" id="PTHR42872:SF6">
    <property type="entry name" value="PROTEIN-GLUTAMATE METHYLESTERASE_PROTEIN-GLUTAMINE GLUTAMINASE"/>
    <property type="match status" value="1"/>
</dbReference>
<keyword evidence="11" id="KW-0489">Methyltransferase</keyword>
<dbReference type="RefSeq" id="WP_152801553.1">
    <property type="nucleotide sequence ID" value="NZ_WHNX01000004.1"/>
</dbReference>
<evidence type="ECO:0000259" key="10">
    <source>
        <dbReference type="PROSITE" id="PS50122"/>
    </source>
</evidence>
<dbReference type="NCBIfam" id="NF001965">
    <property type="entry name" value="PRK00742.1"/>
    <property type="match status" value="1"/>
</dbReference>
<dbReference type="Gene3D" id="3.40.50.180">
    <property type="entry name" value="Methylesterase CheB, C-terminal domain"/>
    <property type="match status" value="1"/>
</dbReference>
<dbReference type="CDD" id="cd17541">
    <property type="entry name" value="REC_CheB-like"/>
    <property type="match status" value="1"/>
</dbReference>
<evidence type="ECO:0000259" key="9">
    <source>
        <dbReference type="PROSITE" id="PS50110"/>
    </source>
</evidence>
<dbReference type="InterPro" id="IPR011006">
    <property type="entry name" value="CheY-like_superfamily"/>
</dbReference>
<comment type="function">
    <text evidence="4">May play the central regulatory role in sporulation. It may be an element of the effector pathway responsible for the activation of sporulation genes in response to nutritional stress. Spo0A may act in concert with spo0H (a sigma factor) to control the expression of some genes that are critical to the sporulation process.</text>
</comment>
<dbReference type="AlphaFoldDB" id="A0A6A7K6B4"/>
<feature type="domain" description="CheB-type methylesterase" evidence="10">
    <location>
        <begin position="147"/>
        <end position="336"/>
    </location>
</feature>
<comment type="function">
    <text evidence="6">Involved in chemotaxis. Part of a chemotaxis signal transduction system that modulates chemotaxis in response to various stimuli. Catalyzes the demethylation of specific methylglutamate residues introduced into the chemoreceptors (methyl-accepting chemotaxis proteins or MCP) by CheR. Also mediates the irreversible deamidation of specific glutamine residues to glutamic acid.</text>
</comment>
<comment type="caution">
    <text evidence="11">The sequence shown here is derived from an EMBL/GenBank/DDBJ whole genome shotgun (WGS) entry which is preliminary data.</text>
</comment>
<gene>
    <name evidence="6 11" type="primary">cheB</name>
    <name evidence="11" type="ORF">GC105_03000</name>
</gene>
<dbReference type="GO" id="GO:0008984">
    <property type="term" value="F:protein-glutamate methylesterase activity"/>
    <property type="evidence" value="ECO:0007669"/>
    <property type="project" value="UniProtKB-UniRule"/>
</dbReference>
<organism evidence="11 12">
    <name type="scientific">Alkalibaculum sporogenes</name>
    <dbReference type="NCBI Taxonomy" id="2655001"/>
    <lineage>
        <taxon>Bacteria</taxon>
        <taxon>Bacillati</taxon>
        <taxon>Bacillota</taxon>
        <taxon>Clostridia</taxon>
        <taxon>Eubacteriales</taxon>
        <taxon>Eubacteriaceae</taxon>
        <taxon>Alkalibaculum</taxon>
    </lineage>
</organism>
<evidence type="ECO:0000256" key="2">
    <source>
        <dbReference type="ARBA" id="ARBA00022500"/>
    </source>
</evidence>
<evidence type="ECO:0000256" key="8">
    <source>
        <dbReference type="PROSITE-ProRule" id="PRU00169"/>
    </source>
</evidence>
<dbReference type="GO" id="GO:0000156">
    <property type="term" value="F:phosphorelay response regulator activity"/>
    <property type="evidence" value="ECO:0007669"/>
    <property type="project" value="InterPro"/>
</dbReference>
<dbReference type="InterPro" id="IPR000673">
    <property type="entry name" value="Sig_transdc_resp-reg_Me-estase"/>
</dbReference>
<keyword evidence="3 6" id="KW-0378">Hydrolase</keyword>
<dbReference type="GO" id="GO:0050568">
    <property type="term" value="F:protein-glutamine glutaminase activity"/>
    <property type="evidence" value="ECO:0007669"/>
    <property type="project" value="UniProtKB-UniRule"/>
</dbReference>